<keyword evidence="3" id="KW-0966">Cell projection</keyword>
<feature type="region of interest" description="Disordered" evidence="1">
    <location>
        <begin position="297"/>
        <end position="317"/>
    </location>
</feature>
<dbReference type="Proteomes" id="UP000245708">
    <property type="component" value="Unassembled WGS sequence"/>
</dbReference>
<dbReference type="EMBL" id="QGGW01000001">
    <property type="protein sequence ID" value="PWK62053.1"/>
    <property type="molecule type" value="Genomic_DNA"/>
</dbReference>
<dbReference type="Gene3D" id="2.30.330.10">
    <property type="entry name" value="SpoA-like"/>
    <property type="match status" value="1"/>
</dbReference>
<gene>
    <name evidence="3" type="ORF">C7455_10178</name>
</gene>
<feature type="domain" description="Flagellar motor switch protein FliN-like C-terminal" evidence="2">
    <location>
        <begin position="227"/>
        <end position="295"/>
    </location>
</feature>
<dbReference type="InterPro" id="IPR036429">
    <property type="entry name" value="SpoA-like_sf"/>
</dbReference>
<accession>A0A316H3G8</accession>
<evidence type="ECO:0000313" key="4">
    <source>
        <dbReference type="Proteomes" id="UP000245708"/>
    </source>
</evidence>
<protein>
    <submittedName>
        <fullName evidence="3">Flagellar motor switch protein FliM</fullName>
    </submittedName>
</protein>
<keyword evidence="4" id="KW-1185">Reference proteome</keyword>
<sequence length="329" mass="33790">MTLSVDPTVLRRKIAAHARPPAAPPDAVPQAIRALGRALRHAATPFDGLGLMPSAITVTAGCDLDGLVAGLPDHGLIAALEAEGGARGLLAVGPGLIDALVEVQTTGRIEAAELPPRPVTRIDEALVRDFIDLALAALGREAGGIAGRDWPARMAYGSRIRDRGQINLLMPDGAYTVMSAGLGFDGVERRSRVVLALPQSKLEGAGPTPAAGPVADPGWIAARARMLDALPLSVEAVLMRLTRPLARVEGLAVGDVLPFDASDLQAVRLEAAGGRVVATGRLGQSGGRRALRLNGQVARAPSPAPTTSTPVPVPDPMPAAVSLPGLVAR</sequence>
<dbReference type="InterPro" id="IPR001543">
    <property type="entry name" value="FliN-like_C"/>
</dbReference>
<keyword evidence="3" id="KW-0282">Flagellum</keyword>
<keyword evidence="3" id="KW-0969">Cilium</keyword>
<dbReference type="Pfam" id="PF01052">
    <property type="entry name" value="FliMN_C"/>
    <property type="match status" value="1"/>
</dbReference>
<comment type="caution">
    <text evidence="3">The sequence shown here is derived from an EMBL/GenBank/DDBJ whole genome shotgun (WGS) entry which is preliminary data.</text>
</comment>
<evidence type="ECO:0000259" key="2">
    <source>
        <dbReference type="Pfam" id="PF01052"/>
    </source>
</evidence>
<organism evidence="3 4">
    <name type="scientific">Roseicyclus mahoneyensis</name>
    <dbReference type="NCBI Taxonomy" id="164332"/>
    <lineage>
        <taxon>Bacteria</taxon>
        <taxon>Pseudomonadati</taxon>
        <taxon>Pseudomonadota</taxon>
        <taxon>Alphaproteobacteria</taxon>
        <taxon>Rhodobacterales</taxon>
        <taxon>Roseobacteraceae</taxon>
        <taxon>Roseicyclus</taxon>
    </lineage>
</organism>
<dbReference type="OrthoDB" id="7824563at2"/>
<evidence type="ECO:0000313" key="3">
    <source>
        <dbReference type="EMBL" id="PWK62053.1"/>
    </source>
</evidence>
<dbReference type="SUPFAM" id="SSF101801">
    <property type="entry name" value="Surface presentation of antigens (SPOA)"/>
    <property type="match status" value="1"/>
</dbReference>
<dbReference type="RefSeq" id="WP_146199893.1">
    <property type="nucleotide sequence ID" value="NZ_QGGW01000001.1"/>
</dbReference>
<name>A0A316H3G8_9RHOB</name>
<proteinExistence type="predicted"/>
<dbReference type="AlphaFoldDB" id="A0A316H3G8"/>
<evidence type="ECO:0000256" key="1">
    <source>
        <dbReference type="SAM" id="MobiDB-lite"/>
    </source>
</evidence>
<reference evidence="3 4" key="1">
    <citation type="submission" date="2018-05" db="EMBL/GenBank/DDBJ databases">
        <title>Genomic Encyclopedia of Type Strains, Phase IV (KMG-IV): sequencing the most valuable type-strain genomes for metagenomic binning, comparative biology and taxonomic classification.</title>
        <authorList>
            <person name="Goeker M."/>
        </authorList>
    </citation>
    <scope>NUCLEOTIDE SEQUENCE [LARGE SCALE GENOMIC DNA]</scope>
    <source>
        <strain evidence="3 4">DSM 16097</strain>
    </source>
</reference>